<sequence>MSNFDSNIFINCPFSDDYKPILRVLIFGSVFFGYKPMIAETENGNIPRMFRIEKLMRNSKYSIHDISKMEFLEPNKLARFNMPFELGLDFGSLIFGIGKLKEKNFLILDSERHRYKKAISDLSGYDVEPHENNPEIALRRLRNWVASRNEKIISSANRIWQVYTEFTGDSYDILINKRGYSQGEIKEMPYSDYIKYIQEWLTDRPKN</sequence>
<dbReference type="Proteomes" id="UP000751614">
    <property type="component" value="Unassembled WGS sequence"/>
</dbReference>
<evidence type="ECO:0000313" key="1">
    <source>
        <dbReference type="EMBL" id="TMU57477.1"/>
    </source>
</evidence>
<comment type="caution">
    <text evidence="1">The sequence shown here is derived from an EMBL/GenBank/DDBJ whole genome shotgun (WGS) entry which is preliminary data.</text>
</comment>
<organism evidence="1 2">
    <name type="scientific">Flagellimonas algicola</name>
    <dbReference type="NCBI Taxonomy" id="2583815"/>
    <lineage>
        <taxon>Bacteria</taxon>
        <taxon>Pseudomonadati</taxon>
        <taxon>Bacteroidota</taxon>
        <taxon>Flavobacteriia</taxon>
        <taxon>Flavobacteriales</taxon>
        <taxon>Flavobacteriaceae</taxon>
        <taxon>Flagellimonas</taxon>
    </lineage>
</organism>
<protein>
    <submittedName>
        <fullName evidence="1">Uncharacterized protein</fullName>
    </submittedName>
</protein>
<gene>
    <name evidence="1" type="ORF">FGG15_08015</name>
</gene>
<name>A0ABY2WS37_9FLAO</name>
<accession>A0ABY2WS37</accession>
<keyword evidence="2" id="KW-1185">Reference proteome</keyword>
<dbReference type="EMBL" id="VCNI01000001">
    <property type="protein sequence ID" value="TMU57477.1"/>
    <property type="molecule type" value="Genomic_DNA"/>
</dbReference>
<evidence type="ECO:0000313" key="2">
    <source>
        <dbReference type="Proteomes" id="UP000751614"/>
    </source>
</evidence>
<dbReference type="RefSeq" id="WP_138835009.1">
    <property type="nucleotide sequence ID" value="NZ_VCNI01000001.1"/>
</dbReference>
<reference evidence="1 2" key="1">
    <citation type="submission" date="2019-05" db="EMBL/GenBank/DDBJ databases">
        <title>Flagellimonas sp. AsT0115, sp. nov., isolated from a marine red algae, Asparagopsis taxiformis.</title>
        <authorList>
            <person name="Kim J."/>
            <person name="Jeong S.E."/>
            <person name="Jeon C.O."/>
        </authorList>
    </citation>
    <scope>NUCLEOTIDE SEQUENCE [LARGE SCALE GENOMIC DNA]</scope>
    <source>
        <strain evidence="1 2">AsT0115</strain>
    </source>
</reference>
<proteinExistence type="predicted"/>